<protein>
    <submittedName>
        <fullName evidence="1">Uncharacterized protein</fullName>
    </submittedName>
</protein>
<proteinExistence type="predicted"/>
<dbReference type="EMBL" id="GDHC01009693">
    <property type="protein sequence ID" value="JAQ08936.1"/>
    <property type="molecule type" value="Transcribed_RNA"/>
</dbReference>
<evidence type="ECO:0000313" key="1">
    <source>
        <dbReference type="EMBL" id="JAQ08936.1"/>
    </source>
</evidence>
<accession>A0A146LQ76</accession>
<sequence length="112" mass="12548">MDSKVATVLAEESVMVVELERPMVERVARVVDKIVEHMRIPVHNLQLALERVVVLAIEVHHTIDTDAGLESVQPDCDRERVRSVAGEVPVESTDILLRQQHLQQVGGRVRAT</sequence>
<reference evidence="1" key="1">
    <citation type="journal article" date="2016" name="Gigascience">
        <title>De novo construction of an expanded transcriptome assembly for the western tarnished plant bug, Lygus hesperus.</title>
        <authorList>
            <person name="Tassone E.E."/>
            <person name="Geib S.M."/>
            <person name="Hall B."/>
            <person name="Fabrick J.A."/>
            <person name="Brent C.S."/>
            <person name="Hull J.J."/>
        </authorList>
    </citation>
    <scope>NUCLEOTIDE SEQUENCE</scope>
</reference>
<dbReference type="AlphaFoldDB" id="A0A146LQ76"/>
<name>A0A146LQ76_LYGHE</name>
<organism evidence="1">
    <name type="scientific">Lygus hesperus</name>
    <name type="common">Western plant bug</name>
    <dbReference type="NCBI Taxonomy" id="30085"/>
    <lineage>
        <taxon>Eukaryota</taxon>
        <taxon>Metazoa</taxon>
        <taxon>Ecdysozoa</taxon>
        <taxon>Arthropoda</taxon>
        <taxon>Hexapoda</taxon>
        <taxon>Insecta</taxon>
        <taxon>Pterygota</taxon>
        <taxon>Neoptera</taxon>
        <taxon>Paraneoptera</taxon>
        <taxon>Hemiptera</taxon>
        <taxon>Heteroptera</taxon>
        <taxon>Panheteroptera</taxon>
        <taxon>Cimicomorpha</taxon>
        <taxon>Miridae</taxon>
        <taxon>Mirini</taxon>
        <taxon>Lygus</taxon>
    </lineage>
</organism>
<gene>
    <name evidence="1" type="ORF">g.35525</name>
</gene>